<keyword evidence="1" id="KW-0812">Transmembrane</keyword>
<evidence type="ECO:0000256" key="1">
    <source>
        <dbReference type="SAM" id="Phobius"/>
    </source>
</evidence>
<dbReference type="InterPro" id="IPR052413">
    <property type="entry name" value="SUR7_domain"/>
</dbReference>
<comment type="caution">
    <text evidence="2">The sequence shown here is derived from an EMBL/GenBank/DDBJ whole genome shotgun (WGS) entry which is preliminary data.</text>
</comment>
<dbReference type="GeneID" id="25789628"/>
<evidence type="ECO:0000313" key="3">
    <source>
        <dbReference type="Proteomes" id="UP000007115"/>
    </source>
</evidence>
<gene>
    <name evidence="2" type="ORF">TRIVIDRAFT_192210</name>
</gene>
<dbReference type="eggNOG" id="ENOG502S47U">
    <property type="taxonomic scope" value="Eukaryota"/>
</dbReference>
<dbReference type="GO" id="GO:0005886">
    <property type="term" value="C:plasma membrane"/>
    <property type="evidence" value="ECO:0007669"/>
    <property type="project" value="InterPro"/>
</dbReference>
<keyword evidence="1" id="KW-1133">Transmembrane helix</keyword>
<feature type="transmembrane region" description="Helical" evidence="1">
    <location>
        <begin position="7"/>
        <end position="28"/>
    </location>
</feature>
<dbReference type="VEuPathDB" id="FungiDB:TRIVIDRAFT_192210"/>
<reference evidence="2 3" key="1">
    <citation type="journal article" date="2011" name="Genome Biol.">
        <title>Comparative genome sequence analysis underscores mycoparasitism as the ancestral life style of Trichoderma.</title>
        <authorList>
            <person name="Kubicek C.P."/>
            <person name="Herrera-Estrella A."/>
            <person name="Seidl-Seiboth V."/>
            <person name="Martinez D.A."/>
            <person name="Druzhinina I.S."/>
            <person name="Thon M."/>
            <person name="Zeilinger S."/>
            <person name="Casas-Flores S."/>
            <person name="Horwitz B.A."/>
            <person name="Mukherjee P.K."/>
            <person name="Mukherjee M."/>
            <person name="Kredics L."/>
            <person name="Alcaraz L.D."/>
            <person name="Aerts A."/>
            <person name="Antal Z."/>
            <person name="Atanasova L."/>
            <person name="Cervantes-Badillo M.G."/>
            <person name="Challacombe J."/>
            <person name="Chertkov O."/>
            <person name="McCluskey K."/>
            <person name="Coulpier F."/>
            <person name="Deshpande N."/>
            <person name="von Doehren H."/>
            <person name="Ebbole D.J."/>
            <person name="Esquivel-Naranjo E.U."/>
            <person name="Fekete E."/>
            <person name="Flipphi M."/>
            <person name="Glaser F."/>
            <person name="Gomez-Rodriguez E.Y."/>
            <person name="Gruber S."/>
            <person name="Han C."/>
            <person name="Henrissat B."/>
            <person name="Hermosa R."/>
            <person name="Hernandez-Onate M."/>
            <person name="Karaffa L."/>
            <person name="Kosti I."/>
            <person name="Le Crom S."/>
            <person name="Lindquist E."/>
            <person name="Lucas S."/>
            <person name="Luebeck M."/>
            <person name="Luebeck P.S."/>
            <person name="Margeot A."/>
            <person name="Metz B."/>
            <person name="Misra M."/>
            <person name="Nevalainen H."/>
            <person name="Omann M."/>
            <person name="Packer N."/>
            <person name="Perrone G."/>
            <person name="Uresti-Rivera E.E."/>
            <person name="Salamov A."/>
            <person name="Schmoll M."/>
            <person name="Seiboth B."/>
            <person name="Shapiro H."/>
            <person name="Sukno S."/>
            <person name="Tamayo-Ramos J.A."/>
            <person name="Tisch D."/>
            <person name="Wiest A."/>
            <person name="Wilkinson H.H."/>
            <person name="Zhang M."/>
            <person name="Coutinho P.M."/>
            <person name="Kenerley C.M."/>
            <person name="Monte E."/>
            <person name="Baker S.E."/>
            <person name="Grigoriev I.V."/>
        </authorList>
    </citation>
    <scope>NUCLEOTIDE SEQUENCE [LARGE SCALE GENOMIC DNA]</scope>
    <source>
        <strain evidence="3">Gv29-8 / FGSC 10586</strain>
    </source>
</reference>
<organism evidence="2 3">
    <name type="scientific">Hypocrea virens (strain Gv29-8 / FGSC 10586)</name>
    <name type="common">Gliocladium virens</name>
    <name type="synonym">Trichoderma virens</name>
    <dbReference type="NCBI Taxonomy" id="413071"/>
    <lineage>
        <taxon>Eukaryota</taxon>
        <taxon>Fungi</taxon>
        <taxon>Dikarya</taxon>
        <taxon>Ascomycota</taxon>
        <taxon>Pezizomycotina</taxon>
        <taxon>Sordariomycetes</taxon>
        <taxon>Hypocreomycetidae</taxon>
        <taxon>Hypocreales</taxon>
        <taxon>Hypocreaceae</taxon>
        <taxon>Trichoderma</taxon>
    </lineage>
</organism>
<evidence type="ECO:0008006" key="4">
    <source>
        <dbReference type="Google" id="ProtNLM"/>
    </source>
</evidence>
<dbReference type="AlphaFoldDB" id="G9MW22"/>
<dbReference type="STRING" id="413071.G9MW22"/>
<dbReference type="OMA" id="YSIHVMA"/>
<dbReference type="HOGENOM" id="CLU_064532_0_0_1"/>
<keyword evidence="1" id="KW-0472">Membrane</keyword>
<evidence type="ECO:0000313" key="2">
    <source>
        <dbReference type="EMBL" id="EHK21318.1"/>
    </source>
</evidence>
<sequence>MSKLLRFAILIPLIFSFVAFVLTNLALFSGNQKGFLEEYAVIRVSKNLLNSQCLGTKSDSSNDDKGDESLWDKLKDKVDDLGDDAKGKINDIAGDIIGDIADELGVSDWYSLHVMNACWGGFGPNATTSHFQLNVTNCTQSAAKIRFNLTEIMDHQLSLGPFHISLESIKWPGSIQLKIAALNSALMALFVFYVLGVGFSGLSMLACIPAFLFGDKRIILMMNTALASLGAGVITLASIIATAASSIAVNAINTEGKPVTVVATKGTKFYGLTWSSTILMMLTTGFWVTKFMLIWKKEKKDRERYSKERF</sequence>
<dbReference type="GO" id="GO:0051285">
    <property type="term" value="C:cell cortex of cell tip"/>
    <property type="evidence" value="ECO:0007669"/>
    <property type="project" value="TreeGrafter"/>
</dbReference>
<dbReference type="OrthoDB" id="4159154at2759"/>
<feature type="transmembrane region" description="Helical" evidence="1">
    <location>
        <begin position="272"/>
        <end position="295"/>
    </location>
</feature>
<feature type="transmembrane region" description="Helical" evidence="1">
    <location>
        <begin position="185"/>
        <end position="213"/>
    </location>
</feature>
<dbReference type="RefSeq" id="XP_013955514.1">
    <property type="nucleotide sequence ID" value="XM_014100039.1"/>
</dbReference>
<dbReference type="Pfam" id="PF06687">
    <property type="entry name" value="SUR7"/>
    <property type="match status" value="1"/>
</dbReference>
<keyword evidence="3" id="KW-1185">Reference proteome</keyword>
<dbReference type="InterPro" id="IPR009571">
    <property type="entry name" value="SUR7/Rim9-like_fungi"/>
</dbReference>
<dbReference type="PANTHER" id="PTHR28019:SF7">
    <property type="entry name" value="SUR7 PROTEIN"/>
    <property type="match status" value="1"/>
</dbReference>
<name>G9MW22_HYPVG</name>
<proteinExistence type="predicted"/>
<dbReference type="InParanoid" id="G9MW22"/>
<dbReference type="GO" id="GO:0031505">
    <property type="term" value="P:fungal-type cell wall organization"/>
    <property type="evidence" value="ECO:0007669"/>
    <property type="project" value="TreeGrafter"/>
</dbReference>
<dbReference type="Proteomes" id="UP000007115">
    <property type="component" value="Unassembled WGS sequence"/>
</dbReference>
<protein>
    <recommendedName>
        <fullName evidence="4">SUR7 protein</fullName>
    </recommendedName>
</protein>
<dbReference type="PANTHER" id="PTHR28019">
    <property type="entry name" value="CELL MEMBRANE PROTEIN YLR413W-RELATED"/>
    <property type="match status" value="1"/>
</dbReference>
<feature type="transmembrane region" description="Helical" evidence="1">
    <location>
        <begin position="225"/>
        <end position="252"/>
    </location>
</feature>
<accession>G9MW22</accession>
<dbReference type="EMBL" id="ABDF02000072">
    <property type="protein sequence ID" value="EHK21318.1"/>
    <property type="molecule type" value="Genomic_DNA"/>
</dbReference>